<feature type="binding site" evidence="7">
    <location>
        <begin position="186"/>
        <end position="187"/>
    </location>
    <ligand>
        <name>substrate</name>
    </ligand>
</feature>
<accession>A0ABY4CID2</accession>
<dbReference type="InterPro" id="IPR001920">
    <property type="entry name" value="Asp/Glu_race"/>
</dbReference>
<dbReference type="Pfam" id="PF01177">
    <property type="entry name" value="Asp_Glu_race"/>
    <property type="match status" value="1"/>
</dbReference>
<feature type="active site" description="Proton donor/acceptor" evidence="7">
    <location>
        <position position="185"/>
    </location>
</feature>
<dbReference type="InterPro" id="IPR015942">
    <property type="entry name" value="Asp/Glu/hydantoin_racemase"/>
</dbReference>
<evidence type="ECO:0000256" key="2">
    <source>
        <dbReference type="ARBA" id="ARBA00013090"/>
    </source>
</evidence>
<dbReference type="PROSITE" id="PS00923">
    <property type="entry name" value="ASP_GLU_RACEMASE_1"/>
    <property type="match status" value="1"/>
</dbReference>
<reference evidence="8" key="1">
    <citation type="submission" date="2021-12" db="EMBL/GenBank/DDBJ databases">
        <title>Alicyclobacillaceae gen. nov., sp. nov., isolated from chalcocite enrichment system.</title>
        <authorList>
            <person name="Jiang Z."/>
        </authorList>
    </citation>
    <scope>NUCLEOTIDE SEQUENCE</scope>
    <source>
        <strain evidence="8">MYW30-H2</strain>
    </source>
</reference>
<keyword evidence="5 7" id="KW-0413">Isomerase</keyword>
<dbReference type="EMBL" id="CP089291">
    <property type="protein sequence ID" value="UOF90215.1"/>
    <property type="molecule type" value="Genomic_DNA"/>
</dbReference>
<comment type="catalytic activity">
    <reaction evidence="1 7">
        <text>L-glutamate = D-glutamate</text>
        <dbReference type="Rhea" id="RHEA:12813"/>
        <dbReference type="ChEBI" id="CHEBI:29985"/>
        <dbReference type="ChEBI" id="CHEBI:29986"/>
        <dbReference type="EC" id="5.1.1.3"/>
    </reaction>
</comment>
<feature type="binding site" evidence="7">
    <location>
        <begin position="75"/>
        <end position="76"/>
    </location>
    <ligand>
        <name>substrate</name>
    </ligand>
</feature>
<evidence type="ECO:0000256" key="1">
    <source>
        <dbReference type="ARBA" id="ARBA00001602"/>
    </source>
</evidence>
<keyword evidence="4 7" id="KW-0573">Peptidoglycan synthesis</keyword>
<evidence type="ECO:0000313" key="8">
    <source>
        <dbReference type="EMBL" id="UOF90215.1"/>
    </source>
</evidence>
<sequence>MMSNAPIGLFDSGIGGLTVVQEVFRQLPQEEILYFGDTLRCPYGDRDKNEIIRFSTEIGDFLVNRGVKLLIIACNTATATSLSILQQRYDIPVIGVISPGSRAAISMSKTMRVGVIGTRVTVASDAYAKEIHRLNPKLYVVSQACPEFVPIVENDRIETEASKRIVARDLASISTENIDTLILGCTHYPLLKHVIQDVMGSRVQLINSAEETAREASTILSIKNLLNERRSEKRHKFFVSANVDTFRMIGERWLGRKLDVELVDLFNSNQPRTFRVI</sequence>
<feature type="binding site" evidence="7">
    <location>
        <begin position="11"/>
        <end position="12"/>
    </location>
    <ligand>
        <name>substrate</name>
    </ligand>
</feature>
<dbReference type="RefSeq" id="WP_347436906.1">
    <property type="nucleotide sequence ID" value="NZ_CP089291.1"/>
</dbReference>
<keyword evidence="6 7" id="KW-0961">Cell wall biogenesis/degradation</keyword>
<dbReference type="NCBIfam" id="NF002035">
    <property type="entry name" value="PRK00865.1-3"/>
    <property type="match status" value="1"/>
</dbReference>
<dbReference type="NCBIfam" id="TIGR00067">
    <property type="entry name" value="glut_race"/>
    <property type="match status" value="1"/>
</dbReference>
<organism evidence="8 9">
    <name type="scientific">Fodinisporobacter ferrooxydans</name>
    <dbReference type="NCBI Taxonomy" id="2901836"/>
    <lineage>
        <taxon>Bacteria</taxon>
        <taxon>Bacillati</taxon>
        <taxon>Bacillota</taxon>
        <taxon>Bacilli</taxon>
        <taxon>Bacillales</taxon>
        <taxon>Alicyclobacillaceae</taxon>
        <taxon>Fodinisporobacter</taxon>
    </lineage>
</organism>
<dbReference type="GO" id="GO:0008881">
    <property type="term" value="F:glutamate racemase activity"/>
    <property type="evidence" value="ECO:0007669"/>
    <property type="project" value="UniProtKB-EC"/>
</dbReference>
<dbReference type="PANTHER" id="PTHR21198:SF2">
    <property type="entry name" value="GLUTAMATE RACEMASE"/>
    <property type="match status" value="1"/>
</dbReference>
<feature type="active site" description="Proton donor/acceptor" evidence="7">
    <location>
        <position position="74"/>
    </location>
</feature>
<name>A0ABY4CID2_9BACL</name>
<keyword evidence="9" id="KW-1185">Reference proteome</keyword>
<evidence type="ECO:0000313" key="9">
    <source>
        <dbReference type="Proteomes" id="UP000830167"/>
    </source>
</evidence>
<comment type="pathway">
    <text evidence="7">Cell wall biogenesis; peptidoglycan biosynthesis.</text>
</comment>
<dbReference type="InterPro" id="IPR004391">
    <property type="entry name" value="Glu_race"/>
</dbReference>
<evidence type="ECO:0000256" key="5">
    <source>
        <dbReference type="ARBA" id="ARBA00023235"/>
    </source>
</evidence>
<comment type="similarity">
    <text evidence="7">Belongs to the aspartate/glutamate racemases family.</text>
</comment>
<dbReference type="EC" id="5.1.1.3" evidence="2 7"/>
<dbReference type="PROSITE" id="PS00924">
    <property type="entry name" value="ASP_GLU_RACEMASE_2"/>
    <property type="match status" value="1"/>
</dbReference>
<feature type="binding site" evidence="7">
    <location>
        <begin position="43"/>
        <end position="44"/>
    </location>
    <ligand>
        <name>substrate</name>
    </ligand>
</feature>
<evidence type="ECO:0000256" key="7">
    <source>
        <dbReference type="HAMAP-Rule" id="MF_00258"/>
    </source>
</evidence>
<dbReference type="Proteomes" id="UP000830167">
    <property type="component" value="Chromosome"/>
</dbReference>
<keyword evidence="3 7" id="KW-0133">Cell shape</keyword>
<dbReference type="PANTHER" id="PTHR21198">
    <property type="entry name" value="GLUTAMATE RACEMASE"/>
    <property type="match status" value="1"/>
</dbReference>
<protein>
    <recommendedName>
        <fullName evidence="2 7">Glutamate racemase</fullName>
        <ecNumber evidence="2 7">5.1.1.3</ecNumber>
    </recommendedName>
</protein>
<dbReference type="InterPro" id="IPR018187">
    <property type="entry name" value="Asp/Glu_racemase_AS_1"/>
</dbReference>
<comment type="function">
    <text evidence="7">Provides the (R)-glutamate required for cell wall biosynthesis.</text>
</comment>
<evidence type="ECO:0000256" key="4">
    <source>
        <dbReference type="ARBA" id="ARBA00022984"/>
    </source>
</evidence>
<dbReference type="Gene3D" id="3.40.50.1860">
    <property type="match status" value="2"/>
</dbReference>
<dbReference type="InterPro" id="IPR033134">
    <property type="entry name" value="Asp/Glu_racemase_AS_2"/>
</dbReference>
<evidence type="ECO:0000256" key="6">
    <source>
        <dbReference type="ARBA" id="ARBA00023316"/>
    </source>
</evidence>
<dbReference type="SUPFAM" id="SSF53681">
    <property type="entry name" value="Aspartate/glutamate racemase"/>
    <property type="match status" value="2"/>
</dbReference>
<proteinExistence type="inferred from homology"/>
<evidence type="ECO:0000256" key="3">
    <source>
        <dbReference type="ARBA" id="ARBA00022960"/>
    </source>
</evidence>
<dbReference type="HAMAP" id="MF_00258">
    <property type="entry name" value="Glu_racemase"/>
    <property type="match status" value="1"/>
</dbReference>
<gene>
    <name evidence="8" type="primary">racE</name>
    <name evidence="7" type="synonym">murI</name>
    <name evidence="8" type="ORF">LSG31_20520</name>
</gene>